<comment type="caution">
    <text evidence="2">The sequence shown here is derived from an EMBL/GenBank/DDBJ whole genome shotgun (WGS) entry which is preliminary data.</text>
</comment>
<keyword evidence="1" id="KW-1133">Transmembrane helix</keyword>
<keyword evidence="1" id="KW-0812">Transmembrane</keyword>
<evidence type="ECO:0000256" key="1">
    <source>
        <dbReference type="SAM" id="Phobius"/>
    </source>
</evidence>
<keyword evidence="3" id="KW-1185">Reference proteome</keyword>
<protein>
    <recommendedName>
        <fullName evidence="4">Secreted peptide</fullName>
    </recommendedName>
</protein>
<keyword evidence="1" id="KW-0472">Membrane</keyword>
<gene>
    <name evidence="2" type="ORF">PCOR1329_LOCUS59267</name>
</gene>
<evidence type="ECO:0000313" key="3">
    <source>
        <dbReference type="Proteomes" id="UP001189429"/>
    </source>
</evidence>
<evidence type="ECO:0008006" key="4">
    <source>
        <dbReference type="Google" id="ProtNLM"/>
    </source>
</evidence>
<sequence>MVGLFFQCRMLFIIVVLCLLFFHFSSGVCVRSYMQRRRWRLSWQDWALCECVCMVFHILVFCVRFVSRSTFCTSLTGRAWYSSTSSMAGAFVRTCRGQGGTSLESSATTRHFTIVIGHRMVFCCVQCNFLYTVGVLCLPFHGGSVSSYMRGARRHFMRVIGYHTALHYRHRLPYGLLLCAV</sequence>
<feature type="transmembrane region" description="Helical" evidence="1">
    <location>
        <begin position="46"/>
        <end position="66"/>
    </location>
</feature>
<evidence type="ECO:0000313" key="2">
    <source>
        <dbReference type="EMBL" id="CAK0874311.1"/>
    </source>
</evidence>
<dbReference type="Proteomes" id="UP001189429">
    <property type="component" value="Unassembled WGS sequence"/>
</dbReference>
<feature type="transmembrane region" description="Helical" evidence="1">
    <location>
        <begin position="12"/>
        <end position="34"/>
    </location>
</feature>
<accession>A0ABN9VMW2</accession>
<organism evidence="2 3">
    <name type="scientific">Prorocentrum cordatum</name>
    <dbReference type="NCBI Taxonomy" id="2364126"/>
    <lineage>
        <taxon>Eukaryota</taxon>
        <taxon>Sar</taxon>
        <taxon>Alveolata</taxon>
        <taxon>Dinophyceae</taxon>
        <taxon>Prorocentrales</taxon>
        <taxon>Prorocentraceae</taxon>
        <taxon>Prorocentrum</taxon>
    </lineage>
</organism>
<dbReference type="EMBL" id="CAUYUJ010017385">
    <property type="protein sequence ID" value="CAK0874311.1"/>
    <property type="molecule type" value="Genomic_DNA"/>
</dbReference>
<proteinExistence type="predicted"/>
<reference evidence="2" key="1">
    <citation type="submission" date="2023-10" db="EMBL/GenBank/DDBJ databases">
        <authorList>
            <person name="Chen Y."/>
            <person name="Shah S."/>
            <person name="Dougan E. K."/>
            <person name="Thang M."/>
            <person name="Chan C."/>
        </authorList>
    </citation>
    <scope>NUCLEOTIDE SEQUENCE [LARGE SCALE GENOMIC DNA]</scope>
</reference>
<name>A0ABN9VMW2_9DINO</name>